<organism evidence="2 3">
    <name type="scientific">Mesobaculum littorinae</name>
    <dbReference type="NCBI Taxonomy" id="2486419"/>
    <lineage>
        <taxon>Bacteria</taxon>
        <taxon>Pseudomonadati</taxon>
        <taxon>Pseudomonadota</taxon>
        <taxon>Alphaproteobacteria</taxon>
        <taxon>Rhodobacterales</taxon>
        <taxon>Roseobacteraceae</taxon>
        <taxon>Mesobaculum</taxon>
    </lineage>
</organism>
<gene>
    <name evidence="2" type="ORF">EKE94_13275</name>
</gene>
<dbReference type="Proteomes" id="UP000285908">
    <property type="component" value="Unassembled WGS sequence"/>
</dbReference>
<name>A0A438AFP9_9RHOB</name>
<dbReference type="OrthoDB" id="8326226at2"/>
<dbReference type="SUPFAM" id="SSF53795">
    <property type="entry name" value="PEP carboxykinase-like"/>
    <property type="match status" value="1"/>
</dbReference>
<dbReference type="GO" id="GO:0000155">
    <property type="term" value="F:phosphorelay sensor kinase activity"/>
    <property type="evidence" value="ECO:0007669"/>
    <property type="project" value="InterPro"/>
</dbReference>
<reference evidence="2 3" key="1">
    <citation type="submission" date="2018-11" db="EMBL/GenBank/DDBJ databases">
        <title>Mesobaculum littorinae gen. nov., sp. nov., isolated from Littorina scabra that represents a novel genus of the order Rhodobacteraceae.</title>
        <authorList>
            <person name="Li F."/>
        </authorList>
    </citation>
    <scope>NUCLEOTIDE SEQUENCE [LARGE SCALE GENOMIC DNA]</scope>
    <source>
        <strain evidence="2 3">M0103</strain>
    </source>
</reference>
<dbReference type="GO" id="GO:0006109">
    <property type="term" value="P:regulation of carbohydrate metabolic process"/>
    <property type="evidence" value="ECO:0007669"/>
    <property type="project" value="InterPro"/>
</dbReference>
<feature type="domain" description="HPr kinase/phosphorylase C-terminal" evidence="1">
    <location>
        <begin position="10"/>
        <end position="87"/>
    </location>
</feature>
<keyword evidence="2" id="KW-0808">Transferase</keyword>
<keyword evidence="3" id="KW-1185">Reference proteome</keyword>
<protein>
    <submittedName>
        <fullName evidence="2">Serine kinase</fullName>
    </submittedName>
</protein>
<dbReference type="GO" id="GO:0005524">
    <property type="term" value="F:ATP binding"/>
    <property type="evidence" value="ECO:0007669"/>
    <property type="project" value="InterPro"/>
</dbReference>
<evidence type="ECO:0000313" key="2">
    <source>
        <dbReference type="EMBL" id="RVV97508.1"/>
    </source>
</evidence>
<evidence type="ECO:0000313" key="3">
    <source>
        <dbReference type="Proteomes" id="UP000285908"/>
    </source>
</evidence>
<accession>A0A438AFP9</accession>
<keyword evidence="2" id="KW-0418">Kinase</keyword>
<dbReference type="RefSeq" id="WP_127907104.1">
    <property type="nucleotide sequence ID" value="NZ_RQXX01000004.1"/>
</dbReference>
<dbReference type="Gene3D" id="3.40.50.300">
    <property type="entry name" value="P-loop containing nucleotide triphosphate hydrolases"/>
    <property type="match status" value="1"/>
</dbReference>
<dbReference type="EMBL" id="RQXX01000004">
    <property type="protein sequence ID" value="RVV97508.1"/>
    <property type="molecule type" value="Genomic_DNA"/>
</dbReference>
<sequence>MSTAEDGDTAILHASAVAVDGRGLLILGPSGAGKSALALQLLALGATLVSDDRTVLRREGAGAGAVLIAAPAPNLDGLIEARFIGLLRSPAAPAPVALVVDMAHPEGDRLPPERNCELLGVHVPLCRRVEGPHFGWALMTMLRHGRAEPAFDPEGPARRTSIPRE</sequence>
<dbReference type="Pfam" id="PF07475">
    <property type="entry name" value="Hpr_kinase_C"/>
    <property type="match status" value="1"/>
</dbReference>
<comment type="caution">
    <text evidence="2">The sequence shown here is derived from an EMBL/GenBank/DDBJ whole genome shotgun (WGS) entry which is preliminary data.</text>
</comment>
<proteinExistence type="predicted"/>
<dbReference type="InterPro" id="IPR027417">
    <property type="entry name" value="P-loop_NTPase"/>
</dbReference>
<evidence type="ECO:0000259" key="1">
    <source>
        <dbReference type="Pfam" id="PF07475"/>
    </source>
</evidence>
<dbReference type="AlphaFoldDB" id="A0A438AFP9"/>
<dbReference type="InterPro" id="IPR011104">
    <property type="entry name" value="Hpr_kin/Pase_C"/>
</dbReference>